<dbReference type="InParanoid" id="A0A098DS65"/>
<reference evidence="1 3" key="3">
    <citation type="journal article" date="2015" name="BMC Genomics">
        <title>The completed genome sequence of the pathogenic ascomycete fungus Fusarium graminearum.</title>
        <authorList>
            <person name="King R."/>
            <person name="Urban M."/>
            <person name="Hammond-Kosack M.C."/>
            <person name="Hassani-Pak K."/>
            <person name="Hammond-Kosack K.E."/>
        </authorList>
    </citation>
    <scope>NUCLEOTIDE SEQUENCE [LARGE SCALE GENOMIC DNA]</scope>
    <source>
        <strain evidence="3">ATCC MYA-4620 / CBS 123657 / FGSC 9075 / NRRL 31084 / PH-1</strain>
        <strain evidence="1">PH-1</strain>
    </source>
</reference>
<gene>
    <name evidence="2" type="primary">FG09192.1</name>
    <name evidence="1" type="ORF">FGRAMPH1_01T27701</name>
</gene>
<accession>A0A0E0SCP4</accession>
<dbReference type="Proteomes" id="UP000070720">
    <property type="component" value="Chromosome 4"/>
</dbReference>
<proteinExistence type="predicted"/>
<reference evidence="2" key="4">
    <citation type="submission" date="2017-01" db="UniProtKB">
        <authorList>
            <consortium name="EnsemblFungi"/>
        </authorList>
    </citation>
    <scope>IDENTIFICATION</scope>
    <source>
        <strain evidence="2">PH-1 / ATCC MYA-4620 / FGSC 9075 / NRRL 31084</strain>
    </source>
</reference>
<name>A0A098DS65_GIBZE</name>
<reference evidence="2 3" key="2">
    <citation type="journal article" date="2010" name="Nature">
        <title>Comparative genomics reveals mobile pathogenicity chromosomes in Fusarium.</title>
        <authorList>
            <person name="Ma L.J."/>
            <person name="van der Does H.C."/>
            <person name="Borkovich K.A."/>
            <person name="Coleman J.J."/>
            <person name="Daboussi M.J."/>
            <person name="Di Pietro A."/>
            <person name="Dufresne M."/>
            <person name="Freitag M."/>
            <person name="Grabherr M."/>
            <person name="Henrissat B."/>
            <person name="Houterman P.M."/>
            <person name="Kang S."/>
            <person name="Shim W.B."/>
            <person name="Woloshuk C."/>
            <person name="Xie X."/>
            <person name="Xu J.R."/>
            <person name="Antoniw J."/>
            <person name="Baker S.E."/>
            <person name="Bluhm B.H."/>
            <person name="Breakspear A."/>
            <person name="Brown D.W."/>
            <person name="Butchko R.A."/>
            <person name="Chapman S."/>
            <person name="Coulson R."/>
            <person name="Coutinho P.M."/>
            <person name="Danchin E.G."/>
            <person name="Diener A."/>
            <person name="Gale L.R."/>
            <person name="Gardiner D.M."/>
            <person name="Goff S."/>
            <person name="Hammond-Kosack K.E."/>
            <person name="Hilburn K."/>
            <person name="Hua-Van A."/>
            <person name="Jonkers W."/>
            <person name="Kazan K."/>
            <person name="Kodira C.D."/>
            <person name="Koehrsen M."/>
            <person name="Kumar L."/>
            <person name="Lee Y.H."/>
            <person name="Li L."/>
            <person name="Manners J.M."/>
            <person name="Miranda-Saavedra D."/>
            <person name="Mukherjee M."/>
            <person name="Park G."/>
            <person name="Park J."/>
            <person name="Park S.Y."/>
            <person name="Proctor R.H."/>
            <person name="Regev A."/>
            <person name="Ruiz-Roldan M.C."/>
            <person name="Sain D."/>
            <person name="Sakthikumar S."/>
            <person name="Sykes S."/>
            <person name="Schwartz D.C."/>
            <person name="Turgeon B.G."/>
            <person name="Wapinski I."/>
            <person name="Yoder O."/>
            <person name="Young S."/>
            <person name="Zeng Q."/>
            <person name="Zhou S."/>
            <person name="Galagan J."/>
            <person name="Cuomo C.A."/>
            <person name="Kistler H.C."/>
            <person name="Rep M."/>
        </authorList>
    </citation>
    <scope>GENOME REANNOTATION</scope>
    <source>
        <strain evidence="3">ATCC MYA-4620 / CBS 123657 / FGSC 9075 / NRRL 31084 / PH-1</strain>
        <strain evidence="2">PH-1 / ATCC MYA-4620 / FGSC 9075 / NRRL 31084</strain>
    </source>
</reference>
<dbReference type="AlphaFoldDB" id="A0A098DS65"/>
<dbReference type="EMBL" id="HG970335">
    <property type="protein sequence ID" value="CEF84207.1"/>
    <property type="molecule type" value="Genomic_DNA"/>
</dbReference>
<accession>A0A098DS65</accession>
<keyword evidence="3" id="KW-1185">Reference proteome</keyword>
<evidence type="ECO:0000313" key="1">
    <source>
        <dbReference type="EMBL" id="CEF84207.1"/>
    </source>
</evidence>
<evidence type="ECO:0000313" key="2">
    <source>
        <dbReference type="EnsemblFungi" id="CEF84207"/>
    </source>
</evidence>
<dbReference type="EnsemblFungi" id="CEF84207">
    <property type="protein sequence ID" value="CEF84207"/>
    <property type="gene ID" value="FGRRES_20399"/>
</dbReference>
<dbReference type="VEuPathDB" id="FungiDB:FGRAMPH1_01G27701"/>
<evidence type="ECO:0000313" key="3">
    <source>
        <dbReference type="Proteomes" id="UP000070720"/>
    </source>
</evidence>
<organism evidence="1 3">
    <name type="scientific">Gibberella zeae (strain ATCC MYA-4620 / CBS 123657 / FGSC 9075 / NRRL 31084 / PH-1)</name>
    <name type="common">Wheat head blight fungus</name>
    <name type="synonym">Fusarium graminearum</name>
    <dbReference type="NCBI Taxonomy" id="229533"/>
    <lineage>
        <taxon>Eukaryota</taxon>
        <taxon>Fungi</taxon>
        <taxon>Dikarya</taxon>
        <taxon>Ascomycota</taxon>
        <taxon>Pezizomycotina</taxon>
        <taxon>Sordariomycetes</taxon>
        <taxon>Hypocreomycetidae</taxon>
        <taxon>Hypocreales</taxon>
        <taxon>Nectriaceae</taxon>
        <taxon>Fusarium</taxon>
    </lineage>
</organism>
<sequence length="305" mass="35710">MSRLLELPNELLHDIVLFASYDGYGHSCLKSLTLTNKGLREIAFPLLARHWDNCICATMFERLVLHLFTYPQHRSQIRSLQFTNHFWYADPMVRERLIQFRVSLHEEILKELAEEAKRTLPHLAESNEDWINRIRQGYIDAIMVLILAWATSLTKIRLWFRGICMSDDKDLLSRCLSSQPRLKYIYIDLEYFLPLPQNVDSFAPDSLVSILPASLTGLNITWLARHDMHNRPDPPLPRRYNESQTCSRITKAIRMVLEEAGPERKFSKLQRVHMVNVDWVREEFDKAVKLGKSRGVSVTKSISFW</sequence>
<reference evidence="2 3" key="1">
    <citation type="journal article" date="2007" name="Science">
        <title>The Fusarium graminearum genome reveals a link between localized polymorphism and pathogen specialization.</title>
        <authorList>
            <person name="Cuomo C.A."/>
            <person name="Gueldener U."/>
            <person name="Xu J.-R."/>
            <person name="Trail F."/>
            <person name="Turgeon B.G."/>
            <person name="Di Pietro A."/>
            <person name="Walton J.D."/>
            <person name="Ma L.-J."/>
            <person name="Baker S.E."/>
            <person name="Rep M."/>
            <person name="Adam G."/>
            <person name="Antoniw J."/>
            <person name="Baldwin T."/>
            <person name="Calvo S.E."/>
            <person name="Chang Y.-L."/>
            <person name="DeCaprio D."/>
            <person name="Gale L.R."/>
            <person name="Gnerre S."/>
            <person name="Goswami R.S."/>
            <person name="Hammond-Kosack K."/>
            <person name="Harris L.J."/>
            <person name="Hilburn K."/>
            <person name="Kennell J.C."/>
            <person name="Kroken S."/>
            <person name="Magnuson J.K."/>
            <person name="Mannhaupt G."/>
            <person name="Mauceli E.W."/>
            <person name="Mewes H.-W."/>
            <person name="Mitterbauer R."/>
            <person name="Muehlbauer G."/>
            <person name="Muensterkoetter M."/>
            <person name="Nelson D."/>
            <person name="O'Donnell K."/>
            <person name="Ouellet T."/>
            <person name="Qi W."/>
            <person name="Quesneville H."/>
            <person name="Roncero M.I.G."/>
            <person name="Seong K.-Y."/>
            <person name="Tetko I.V."/>
            <person name="Urban M."/>
            <person name="Waalwijk C."/>
            <person name="Ward T.J."/>
            <person name="Yao J."/>
            <person name="Birren B.W."/>
            <person name="Kistler H.C."/>
        </authorList>
    </citation>
    <scope>NUCLEOTIDE SEQUENCE [LARGE SCALE GENOMIC DNA]</scope>
    <source>
        <strain evidence="3">ATCC MYA-4620 / CBS 123657 / FGSC 9075 / NRRL 31084 / PH-1</strain>
        <strain evidence="2">PH-1 / ATCC MYA-4620 / FGSC 9075 / NRRL 31084</strain>
    </source>
</reference>
<protein>
    <submittedName>
        <fullName evidence="1">Chromosome 4, complete genome</fullName>
    </submittedName>
</protein>